<sequence length="184" mass="20142">MDGMSPFSADNWIQQYPNNIAMDQSGGAPSVAATIPGYGDSSQRATGQDSPKPIRRRSRASRRTPTTVLNASPNDFRALVQRFTGYDSKESVASASASVVSLPKGPVNIDFARNDVNESSSRYAYFDNQVRLPQQVEQIQSVGGLTDFQPGYRMENASAVYESIHEEPSLMETRRDGASHGYNL</sequence>
<dbReference type="Proteomes" id="UP000245207">
    <property type="component" value="Unassembled WGS sequence"/>
</dbReference>
<name>A0A2U1LDG9_ARTAN</name>
<dbReference type="STRING" id="35608.A0A2U1LDG9"/>
<dbReference type="AlphaFoldDB" id="A0A2U1LDG9"/>
<dbReference type="OrthoDB" id="1726347at2759"/>
<evidence type="ECO:0000256" key="1">
    <source>
        <dbReference type="SAM" id="MobiDB-lite"/>
    </source>
</evidence>
<dbReference type="Pfam" id="PF05678">
    <property type="entry name" value="VQ"/>
    <property type="match status" value="1"/>
</dbReference>
<dbReference type="InterPro" id="IPR008889">
    <property type="entry name" value="VQ"/>
</dbReference>
<feature type="compositionally biased region" description="Polar residues" evidence="1">
    <location>
        <begin position="40"/>
        <end position="49"/>
    </location>
</feature>
<keyword evidence="4" id="KW-1185">Reference proteome</keyword>
<dbReference type="PANTHER" id="PTHR33179:SF30">
    <property type="entry name" value="VQ DOMAIN-CONTAINING PROTEIN"/>
    <property type="match status" value="1"/>
</dbReference>
<dbReference type="EMBL" id="PKPP01009996">
    <property type="protein sequence ID" value="PWA47036.1"/>
    <property type="molecule type" value="Genomic_DNA"/>
</dbReference>
<organism evidence="3 4">
    <name type="scientific">Artemisia annua</name>
    <name type="common">Sweet wormwood</name>
    <dbReference type="NCBI Taxonomy" id="35608"/>
    <lineage>
        <taxon>Eukaryota</taxon>
        <taxon>Viridiplantae</taxon>
        <taxon>Streptophyta</taxon>
        <taxon>Embryophyta</taxon>
        <taxon>Tracheophyta</taxon>
        <taxon>Spermatophyta</taxon>
        <taxon>Magnoliopsida</taxon>
        <taxon>eudicotyledons</taxon>
        <taxon>Gunneridae</taxon>
        <taxon>Pentapetalae</taxon>
        <taxon>asterids</taxon>
        <taxon>campanulids</taxon>
        <taxon>Asterales</taxon>
        <taxon>Asteraceae</taxon>
        <taxon>Asteroideae</taxon>
        <taxon>Anthemideae</taxon>
        <taxon>Artemisiinae</taxon>
        <taxon>Artemisia</taxon>
    </lineage>
</organism>
<feature type="compositionally biased region" description="Basic residues" evidence="1">
    <location>
        <begin position="53"/>
        <end position="62"/>
    </location>
</feature>
<evidence type="ECO:0000259" key="2">
    <source>
        <dbReference type="Pfam" id="PF05678"/>
    </source>
</evidence>
<gene>
    <name evidence="3" type="ORF">CTI12_AA507300</name>
</gene>
<proteinExistence type="predicted"/>
<reference evidence="3 4" key="1">
    <citation type="journal article" date="2018" name="Mol. Plant">
        <title>The genome of Artemisia annua provides insight into the evolution of Asteraceae family and artemisinin biosynthesis.</title>
        <authorList>
            <person name="Shen Q."/>
            <person name="Zhang L."/>
            <person name="Liao Z."/>
            <person name="Wang S."/>
            <person name="Yan T."/>
            <person name="Shi P."/>
            <person name="Liu M."/>
            <person name="Fu X."/>
            <person name="Pan Q."/>
            <person name="Wang Y."/>
            <person name="Lv Z."/>
            <person name="Lu X."/>
            <person name="Zhang F."/>
            <person name="Jiang W."/>
            <person name="Ma Y."/>
            <person name="Chen M."/>
            <person name="Hao X."/>
            <person name="Li L."/>
            <person name="Tang Y."/>
            <person name="Lv G."/>
            <person name="Zhou Y."/>
            <person name="Sun X."/>
            <person name="Brodelius P.E."/>
            <person name="Rose J.K.C."/>
            <person name="Tang K."/>
        </authorList>
    </citation>
    <scope>NUCLEOTIDE SEQUENCE [LARGE SCALE GENOMIC DNA]</scope>
    <source>
        <strain evidence="4">cv. Huhao1</strain>
        <tissue evidence="3">Leaf</tissue>
    </source>
</reference>
<feature type="domain" description="VQ" evidence="2">
    <location>
        <begin position="64"/>
        <end position="88"/>
    </location>
</feature>
<accession>A0A2U1LDG9</accession>
<feature type="region of interest" description="Disordered" evidence="1">
    <location>
        <begin position="18"/>
        <end position="67"/>
    </location>
</feature>
<evidence type="ECO:0000313" key="4">
    <source>
        <dbReference type="Proteomes" id="UP000245207"/>
    </source>
</evidence>
<dbReference type="InterPro" id="IPR039609">
    <property type="entry name" value="VQ_15/22"/>
</dbReference>
<protein>
    <submittedName>
        <fullName evidence="3">VQ motif-containing protein 22</fullName>
    </submittedName>
</protein>
<dbReference type="PANTHER" id="PTHR33179">
    <property type="entry name" value="VQ MOTIF-CONTAINING PROTEIN"/>
    <property type="match status" value="1"/>
</dbReference>
<evidence type="ECO:0000313" key="3">
    <source>
        <dbReference type="EMBL" id="PWA47036.1"/>
    </source>
</evidence>
<comment type="caution">
    <text evidence="3">The sequence shown here is derived from an EMBL/GenBank/DDBJ whole genome shotgun (WGS) entry which is preliminary data.</text>
</comment>